<feature type="domain" description="Gfo/Idh/MocA-like oxidoreductase N-terminal" evidence="3">
    <location>
        <begin position="3"/>
        <end position="107"/>
    </location>
</feature>
<dbReference type="Gene3D" id="3.30.360.10">
    <property type="entry name" value="Dihydrodipicolinate Reductase, domain 2"/>
    <property type="match status" value="1"/>
</dbReference>
<dbReference type="SUPFAM" id="SSF51735">
    <property type="entry name" value="NAD(P)-binding Rossmann-fold domains"/>
    <property type="match status" value="1"/>
</dbReference>
<dbReference type="EMBL" id="BAABFN010000001">
    <property type="protein sequence ID" value="GAA4303208.1"/>
    <property type="molecule type" value="Genomic_DNA"/>
</dbReference>
<name>A0ABP8FGJ9_9BACT</name>
<dbReference type="Gene3D" id="3.40.50.720">
    <property type="entry name" value="NAD(P)-binding Rossmann-like Domain"/>
    <property type="match status" value="1"/>
</dbReference>
<evidence type="ECO:0000256" key="1">
    <source>
        <dbReference type="ARBA" id="ARBA00010928"/>
    </source>
</evidence>
<dbReference type="InterPro" id="IPR004104">
    <property type="entry name" value="Gfo/Idh/MocA-like_OxRdtase_C"/>
</dbReference>
<keyword evidence="6" id="KW-1185">Reference proteome</keyword>
<dbReference type="Pfam" id="PF02894">
    <property type="entry name" value="GFO_IDH_MocA_C"/>
    <property type="match status" value="1"/>
</dbReference>
<evidence type="ECO:0000259" key="4">
    <source>
        <dbReference type="Pfam" id="PF02894"/>
    </source>
</evidence>
<comment type="caution">
    <text evidence="5">The sequence shown here is derived from an EMBL/GenBank/DDBJ whole genome shotgun (WGS) entry which is preliminary data.</text>
</comment>
<comment type="similarity">
    <text evidence="1">Belongs to the Gfo/Idh/MocA family.</text>
</comment>
<keyword evidence="2" id="KW-0560">Oxidoreductase</keyword>
<dbReference type="PANTHER" id="PTHR43708:SF5">
    <property type="entry name" value="CONSERVED EXPRESSED OXIDOREDUCTASE (EUROFUNG)-RELATED"/>
    <property type="match status" value="1"/>
</dbReference>
<gene>
    <name evidence="5" type="ORF">GCM10023143_06390</name>
</gene>
<reference evidence="6" key="1">
    <citation type="journal article" date="2019" name="Int. J. Syst. Evol. Microbiol.">
        <title>The Global Catalogue of Microorganisms (GCM) 10K type strain sequencing project: providing services to taxonomists for standard genome sequencing and annotation.</title>
        <authorList>
            <consortium name="The Broad Institute Genomics Platform"/>
            <consortium name="The Broad Institute Genome Sequencing Center for Infectious Disease"/>
            <person name="Wu L."/>
            <person name="Ma J."/>
        </authorList>
    </citation>
    <scope>NUCLEOTIDE SEQUENCE [LARGE SCALE GENOMIC DNA]</scope>
    <source>
        <strain evidence="6">JCM 17664</strain>
    </source>
</reference>
<evidence type="ECO:0000313" key="5">
    <source>
        <dbReference type="EMBL" id="GAA4303208.1"/>
    </source>
</evidence>
<feature type="domain" description="Gfo/Idh/MocA-like oxidoreductase C-terminal" evidence="4">
    <location>
        <begin position="121"/>
        <end position="335"/>
    </location>
</feature>
<dbReference type="Proteomes" id="UP001501207">
    <property type="component" value="Unassembled WGS sequence"/>
</dbReference>
<dbReference type="InterPro" id="IPR036291">
    <property type="entry name" value="NAD(P)-bd_dom_sf"/>
</dbReference>
<dbReference type="InterPro" id="IPR051317">
    <property type="entry name" value="Gfo/Idh/MocA_oxidoreduct"/>
</dbReference>
<organism evidence="5 6">
    <name type="scientific">Compostibacter hankyongensis</name>
    <dbReference type="NCBI Taxonomy" id="1007089"/>
    <lineage>
        <taxon>Bacteria</taxon>
        <taxon>Pseudomonadati</taxon>
        <taxon>Bacteroidota</taxon>
        <taxon>Chitinophagia</taxon>
        <taxon>Chitinophagales</taxon>
        <taxon>Chitinophagaceae</taxon>
        <taxon>Compostibacter</taxon>
    </lineage>
</organism>
<evidence type="ECO:0000259" key="3">
    <source>
        <dbReference type="Pfam" id="PF01408"/>
    </source>
</evidence>
<dbReference type="InterPro" id="IPR000683">
    <property type="entry name" value="Gfo/Idh/MocA-like_OxRdtase_N"/>
</dbReference>
<sequence>MSGQVFHAPFLNLLDEFDFRAVVERHDPKAAERYPGVRSYKSVSEMLKDPELELVIINTPNVTHYEYAREALLAGKHVVVEKPFTATVSQARELMDLAQKQQRSLIVFQNRRWDSDFQAVKQVVEKHLLGDLIEAEFHYDRYQPGLSYKKHKEIAQAGTGTLHDLGPHIIDQAICLFGKPEKVFARIQTNRPEASVNDYLNIVLLYPSLTVTLKSSLLVREPIPAFVLHGVRGSFLKSRSDIQEVTLQGGKQPTHTGWGEEPAAEAGLLHIMTEDGKEIRERFPSPAGCYQEFFKGVYRHIRNGQPSPVALQDALLNMRIIDAALESSREQQVISL</sequence>
<protein>
    <submittedName>
        <fullName evidence="5">Gfo/Idh/MocA family oxidoreductase</fullName>
    </submittedName>
</protein>
<dbReference type="Pfam" id="PF01408">
    <property type="entry name" value="GFO_IDH_MocA"/>
    <property type="match status" value="1"/>
</dbReference>
<evidence type="ECO:0000313" key="6">
    <source>
        <dbReference type="Proteomes" id="UP001501207"/>
    </source>
</evidence>
<dbReference type="PANTHER" id="PTHR43708">
    <property type="entry name" value="CONSERVED EXPRESSED OXIDOREDUCTASE (EUROFUNG)"/>
    <property type="match status" value="1"/>
</dbReference>
<proteinExistence type="inferred from homology"/>
<accession>A0ABP8FGJ9</accession>
<evidence type="ECO:0000256" key="2">
    <source>
        <dbReference type="ARBA" id="ARBA00023002"/>
    </source>
</evidence>